<keyword evidence="2" id="KW-1185">Reference proteome</keyword>
<proteinExistence type="predicted"/>
<evidence type="ECO:0000313" key="1">
    <source>
        <dbReference type="EMBL" id="MBB5319435.1"/>
    </source>
</evidence>
<accession>A0A7W8MU17</accession>
<dbReference type="AlphaFoldDB" id="A0A7W8MU17"/>
<comment type="caution">
    <text evidence="1">The sequence shown here is derived from an EMBL/GenBank/DDBJ whole genome shotgun (WGS) entry which is preliminary data.</text>
</comment>
<name>A0A7W8MU17_9BACT</name>
<sequence length="37" mass="4419">MCADHSAILELREYAEWLDKTRDRLCISCRYCLIKIS</sequence>
<reference evidence="1" key="1">
    <citation type="submission" date="2020-08" db="EMBL/GenBank/DDBJ databases">
        <title>Genomic Encyclopedia of Type Strains, Phase IV (KMG-V): Genome sequencing to study the core and pangenomes of soil and plant-associated prokaryotes.</title>
        <authorList>
            <person name="Whitman W."/>
        </authorList>
    </citation>
    <scope>NUCLEOTIDE SEQUENCE [LARGE SCALE GENOMIC DNA]</scope>
    <source>
        <strain evidence="1">M8UP27</strain>
    </source>
</reference>
<protein>
    <submittedName>
        <fullName evidence="1">Uncharacterized protein</fullName>
    </submittedName>
</protein>
<evidence type="ECO:0000313" key="2">
    <source>
        <dbReference type="Proteomes" id="UP000568106"/>
    </source>
</evidence>
<dbReference type="EMBL" id="JACHDY010000008">
    <property type="protein sequence ID" value="MBB5319435.1"/>
    <property type="molecule type" value="Genomic_DNA"/>
</dbReference>
<dbReference type="Proteomes" id="UP000568106">
    <property type="component" value="Unassembled WGS sequence"/>
</dbReference>
<organism evidence="1 2">
    <name type="scientific">Tunturiibacter empetritectus</name>
    <dbReference type="NCBI Taxonomy" id="3069691"/>
    <lineage>
        <taxon>Bacteria</taxon>
        <taxon>Pseudomonadati</taxon>
        <taxon>Acidobacteriota</taxon>
        <taxon>Terriglobia</taxon>
        <taxon>Terriglobales</taxon>
        <taxon>Acidobacteriaceae</taxon>
        <taxon>Tunturiibacter</taxon>
    </lineage>
</organism>
<gene>
    <name evidence="1" type="ORF">HDF09_004143</name>
</gene>